<proteinExistence type="predicted"/>
<dbReference type="InterPro" id="IPR019734">
    <property type="entry name" value="TPR_rpt"/>
</dbReference>
<organism evidence="1 2">
    <name type="scientific">Nocardia tenerifensis</name>
    <dbReference type="NCBI Taxonomy" id="228006"/>
    <lineage>
        <taxon>Bacteria</taxon>
        <taxon>Bacillati</taxon>
        <taxon>Actinomycetota</taxon>
        <taxon>Actinomycetes</taxon>
        <taxon>Mycobacteriales</taxon>
        <taxon>Nocardiaceae</taxon>
        <taxon>Nocardia</taxon>
    </lineage>
</organism>
<protein>
    <submittedName>
        <fullName evidence="1">Tetratricopeptide repeat protein</fullName>
    </submittedName>
</protein>
<dbReference type="SUPFAM" id="SSF52540">
    <property type="entry name" value="P-loop containing nucleoside triphosphate hydrolases"/>
    <property type="match status" value="1"/>
</dbReference>
<reference evidence="1 2" key="1">
    <citation type="submission" date="2018-05" db="EMBL/GenBank/DDBJ databases">
        <title>Genomic Encyclopedia of Type Strains, Phase IV (KMG-IV): sequencing the most valuable type-strain genomes for metagenomic binning, comparative biology and taxonomic classification.</title>
        <authorList>
            <person name="Goeker M."/>
        </authorList>
    </citation>
    <scope>NUCLEOTIDE SEQUENCE [LARGE SCALE GENOMIC DNA]</scope>
    <source>
        <strain evidence="1 2">DSM 44704</strain>
    </source>
</reference>
<dbReference type="Pfam" id="PF13181">
    <property type="entry name" value="TPR_8"/>
    <property type="match status" value="1"/>
</dbReference>
<dbReference type="AlphaFoldDB" id="A0A318JV45"/>
<evidence type="ECO:0000313" key="1">
    <source>
        <dbReference type="EMBL" id="PXX57629.1"/>
    </source>
</evidence>
<dbReference type="PANTHER" id="PTHR26312">
    <property type="entry name" value="TETRATRICOPEPTIDE REPEAT PROTEIN 5"/>
    <property type="match status" value="1"/>
</dbReference>
<dbReference type="RefSeq" id="WP_040743072.1">
    <property type="nucleotide sequence ID" value="NZ_QJKF01000017.1"/>
</dbReference>
<dbReference type="PANTHER" id="PTHR26312:SF87">
    <property type="entry name" value="TETRATRICOPEPTIDE REPEAT PROTEIN 5"/>
    <property type="match status" value="1"/>
</dbReference>
<keyword evidence="2" id="KW-1185">Reference proteome</keyword>
<sequence length="403" mass="45935">MAIYLPATDTLLLEVPKTGSKWLRAAVAAGGVEHRQVGPESWRGHGDLTVHPEPHAMVACFVRDPVRWYRSYFAWRTERGWRPRYELDRLCAADTFTWFVRRAATTLPGFLSGFYRRYTGPPCAPIDFVGRTERLADDLVRLLRLAGADFDEAALRATPPVNTTGIKPQITTEIEELIHISEFHTIGRFDYGDDYADRLRLRELGSAYPEHLDNFRRLALWAAQNHWKYDDAKSPDKLAGTRHARNLTNFGLYAQFELHDLELAGRLYRRAVAEDPAHPRSLGTLAVFLDQVEGDIEAADRCFREALRVRPRHPEILGNYALFMKNARHDFAAAEELFLRAIAAKPDHARNLGNYATFLHTVLGDYSRAETYYRRAIAADPDRASFRGNYDELRRTIASGDSS</sequence>
<accession>A0A318JV45</accession>
<dbReference type="OrthoDB" id="288532at2"/>
<dbReference type="SUPFAM" id="SSF81901">
    <property type="entry name" value="HCP-like"/>
    <property type="match status" value="1"/>
</dbReference>
<comment type="caution">
    <text evidence="1">The sequence shown here is derived from an EMBL/GenBank/DDBJ whole genome shotgun (WGS) entry which is preliminary data.</text>
</comment>
<dbReference type="EMBL" id="QJKF01000017">
    <property type="protein sequence ID" value="PXX57629.1"/>
    <property type="molecule type" value="Genomic_DNA"/>
</dbReference>
<gene>
    <name evidence="1" type="ORF">DFR70_11757</name>
</gene>
<dbReference type="InterPro" id="IPR027417">
    <property type="entry name" value="P-loop_NTPase"/>
</dbReference>
<evidence type="ECO:0000313" key="2">
    <source>
        <dbReference type="Proteomes" id="UP000247569"/>
    </source>
</evidence>
<dbReference type="Proteomes" id="UP000247569">
    <property type="component" value="Unassembled WGS sequence"/>
</dbReference>
<name>A0A318JV45_9NOCA</name>
<dbReference type="InterPro" id="IPR011990">
    <property type="entry name" value="TPR-like_helical_dom_sf"/>
</dbReference>
<dbReference type="Gene3D" id="1.25.40.10">
    <property type="entry name" value="Tetratricopeptide repeat domain"/>
    <property type="match status" value="1"/>
</dbReference>